<name>A0A7W8SB10_9CELL</name>
<reference evidence="2 3" key="1">
    <citation type="submission" date="2020-08" db="EMBL/GenBank/DDBJ databases">
        <title>Sequencing the genomes of 1000 actinobacteria strains.</title>
        <authorList>
            <person name="Klenk H.-P."/>
        </authorList>
    </citation>
    <scope>NUCLEOTIDE SEQUENCE [LARGE SCALE GENOMIC DNA]</scope>
    <source>
        <strain evidence="2 3">DSM 9581</strain>
    </source>
</reference>
<sequence length="37" mass="3944">MSAQLWIVVAGLAAVIAVVGLGEAVQRLRAGRQRVQR</sequence>
<dbReference type="EMBL" id="JACHDN010000001">
    <property type="protein sequence ID" value="MBB5471787.1"/>
    <property type="molecule type" value="Genomic_DNA"/>
</dbReference>
<organism evidence="2 3">
    <name type="scientific">Cellulomonas hominis</name>
    <dbReference type="NCBI Taxonomy" id="156981"/>
    <lineage>
        <taxon>Bacteria</taxon>
        <taxon>Bacillati</taxon>
        <taxon>Actinomycetota</taxon>
        <taxon>Actinomycetes</taxon>
        <taxon>Micrococcales</taxon>
        <taxon>Cellulomonadaceae</taxon>
        <taxon>Cellulomonas</taxon>
    </lineage>
</organism>
<gene>
    <name evidence="2" type="ORF">HNR08_000523</name>
</gene>
<proteinExistence type="predicted"/>
<evidence type="ECO:0000256" key="1">
    <source>
        <dbReference type="SAM" id="Phobius"/>
    </source>
</evidence>
<keyword evidence="1" id="KW-0472">Membrane</keyword>
<dbReference type="Proteomes" id="UP000564629">
    <property type="component" value="Unassembled WGS sequence"/>
</dbReference>
<protein>
    <submittedName>
        <fullName evidence="2">Uncharacterized protein</fullName>
    </submittedName>
</protein>
<dbReference type="AlphaFoldDB" id="A0A7W8SB10"/>
<comment type="caution">
    <text evidence="2">The sequence shown here is derived from an EMBL/GenBank/DDBJ whole genome shotgun (WGS) entry which is preliminary data.</text>
</comment>
<evidence type="ECO:0000313" key="3">
    <source>
        <dbReference type="Proteomes" id="UP000564629"/>
    </source>
</evidence>
<keyword evidence="1" id="KW-1133">Transmembrane helix</keyword>
<evidence type="ECO:0000313" key="2">
    <source>
        <dbReference type="EMBL" id="MBB5471787.1"/>
    </source>
</evidence>
<feature type="transmembrane region" description="Helical" evidence="1">
    <location>
        <begin position="6"/>
        <end position="25"/>
    </location>
</feature>
<accession>A0A7W8SB10</accession>
<keyword evidence="1" id="KW-0812">Transmembrane</keyword>